<dbReference type="PANTHER" id="PTHR15706">
    <property type="entry name" value="SH3 MULTIPLE DOMAIN"/>
    <property type="match status" value="1"/>
</dbReference>
<evidence type="ECO:0000313" key="5">
    <source>
        <dbReference type="EMBL" id="EPB69320.1"/>
    </source>
</evidence>
<feature type="domain" description="SH3" evidence="4">
    <location>
        <begin position="159"/>
        <end position="219"/>
    </location>
</feature>
<name>A0A0D6LB95_9BILA</name>
<dbReference type="CDD" id="cd00174">
    <property type="entry name" value="SH3"/>
    <property type="match status" value="2"/>
</dbReference>
<dbReference type="GO" id="GO:0042554">
    <property type="term" value="P:superoxide anion generation"/>
    <property type="evidence" value="ECO:0007669"/>
    <property type="project" value="TreeGrafter"/>
</dbReference>
<protein>
    <submittedName>
        <fullName evidence="5">Variant SH3 domain protein</fullName>
    </submittedName>
</protein>
<proteinExistence type="predicted"/>
<dbReference type="SMART" id="SM00326">
    <property type="entry name" value="SH3"/>
    <property type="match status" value="2"/>
</dbReference>
<dbReference type="InterPro" id="IPR036028">
    <property type="entry name" value="SH3-like_dom_sf"/>
</dbReference>
<evidence type="ECO:0000256" key="2">
    <source>
        <dbReference type="ARBA" id="ARBA00022737"/>
    </source>
</evidence>
<organism evidence="5 6">
    <name type="scientific">Ancylostoma ceylanicum</name>
    <dbReference type="NCBI Taxonomy" id="53326"/>
    <lineage>
        <taxon>Eukaryota</taxon>
        <taxon>Metazoa</taxon>
        <taxon>Ecdysozoa</taxon>
        <taxon>Nematoda</taxon>
        <taxon>Chromadorea</taxon>
        <taxon>Rhabditida</taxon>
        <taxon>Rhabditina</taxon>
        <taxon>Rhabditomorpha</taxon>
        <taxon>Strongyloidea</taxon>
        <taxon>Ancylostomatidae</taxon>
        <taxon>Ancylostomatinae</taxon>
        <taxon>Ancylostoma</taxon>
    </lineage>
</organism>
<keyword evidence="1 3" id="KW-0728">SH3 domain</keyword>
<evidence type="ECO:0000256" key="3">
    <source>
        <dbReference type="PROSITE-ProRule" id="PRU00192"/>
    </source>
</evidence>
<dbReference type="PROSITE" id="PS50002">
    <property type="entry name" value="SH3"/>
    <property type="match status" value="2"/>
</dbReference>
<evidence type="ECO:0000259" key="4">
    <source>
        <dbReference type="PROSITE" id="PS50002"/>
    </source>
</evidence>
<dbReference type="InterPro" id="IPR051228">
    <property type="entry name" value="NADPH_Oxidase/PX-Domain"/>
</dbReference>
<evidence type="ECO:0000313" key="6">
    <source>
        <dbReference type="Proteomes" id="UP000054495"/>
    </source>
</evidence>
<dbReference type="AlphaFoldDB" id="A0A0D6LB95"/>
<dbReference type="GO" id="GO:0005737">
    <property type="term" value="C:cytoplasm"/>
    <property type="evidence" value="ECO:0007669"/>
    <property type="project" value="TreeGrafter"/>
</dbReference>
<evidence type="ECO:0000256" key="1">
    <source>
        <dbReference type="ARBA" id="ARBA00022443"/>
    </source>
</evidence>
<dbReference type="Gene3D" id="2.30.30.40">
    <property type="entry name" value="SH3 Domains"/>
    <property type="match status" value="2"/>
</dbReference>
<gene>
    <name evidence="5" type="ORF">ANCCEY_11585</name>
</gene>
<dbReference type="Proteomes" id="UP000054495">
    <property type="component" value="Unassembled WGS sequence"/>
</dbReference>
<dbReference type="GO" id="GO:0016176">
    <property type="term" value="F:superoxide-generating NADPH oxidase activator activity"/>
    <property type="evidence" value="ECO:0007669"/>
    <property type="project" value="TreeGrafter"/>
</dbReference>
<feature type="domain" description="SH3" evidence="4">
    <location>
        <begin position="34"/>
        <end position="93"/>
    </location>
</feature>
<keyword evidence="2" id="KW-0677">Repeat</keyword>
<dbReference type="Pfam" id="PF07653">
    <property type="entry name" value="SH3_2"/>
    <property type="match status" value="1"/>
</dbReference>
<dbReference type="EMBL" id="KE125310">
    <property type="protein sequence ID" value="EPB69320.1"/>
    <property type="molecule type" value="Genomic_DNA"/>
</dbReference>
<sequence>MGIRRIVSKLLNGSESSSQDSGIWVESTDVQHIEPFTNGRVTRNFTATVADELSVPKGTKVKAIYREDDWIYVHASGGKRGFVPQAYCRLNVESPDGIHHRLNKTTARVQRRSSRKEQEKPSRTSMNRYLHNDIHKSSLERFLDSLPVKKDEGQPFHTKDLGRARAQYRYDAARADEVNVYEGEEVIVLNTDDPEWTYVRNKSHLEGFVPANHLDSFRQKTAQSAPSTESEHRLVIEDFDGRHALDISVEQGEWVIVISNDSSEGTEVKDYNKQEGSKPFSNARTRDVYGYEELAAIVRDIEGAGAFTCIAEGDHESGRTRKWRTRYIIDVSTGGTFSASVLKLLLRHSRGSTPAQRDLALPTAEESTCC</sequence>
<dbReference type="Pfam" id="PF00018">
    <property type="entry name" value="SH3_1"/>
    <property type="match status" value="1"/>
</dbReference>
<dbReference type="SUPFAM" id="SSF50044">
    <property type="entry name" value="SH3-domain"/>
    <property type="match status" value="3"/>
</dbReference>
<dbReference type="InterPro" id="IPR001452">
    <property type="entry name" value="SH3_domain"/>
</dbReference>
<dbReference type="PANTHER" id="PTHR15706:SF2">
    <property type="entry name" value="SH3 AND PX DOMAIN-CONTAINING PROTEIN 2A"/>
    <property type="match status" value="1"/>
</dbReference>
<accession>A0A0D6LB95</accession>
<keyword evidence="6" id="KW-1185">Reference proteome</keyword>
<reference evidence="5 6" key="1">
    <citation type="submission" date="2013-05" db="EMBL/GenBank/DDBJ databases">
        <title>Draft genome of the parasitic nematode Anyclostoma ceylanicum.</title>
        <authorList>
            <person name="Mitreva M."/>
        </authorList>
    </citation>
    <scope>NUCLEOTIDE SEQUENCE [LARGE SCALE GENOMIC DNA]</scope>
</reference>